<sequence>MSRETDAVRDERVVADGESDLVAPRGAGRMRGLARHRLLWPVLVLVLLLLSNLIFTPGFFEIEVRQGHLYGSVVDIVRFGAPLILVALGMTLVIATGGIDLSVGSIVAICGAMACLRISDLGDQNEVTGVLAAIGLALALSLVLGLWNGALIAGVGVQPIIATLILMVAGRGLAQLITGGQIITINSSPYKLIGAGYWLTLPFSILVALAVTALAVLLTRRTALGLLIEAVGGNAEASRLAGIRSRRIMLMAYVFCGFCAGVAGLMISSNVSSADGNNAGLWIELDAILAVVIGGTPLAGGRFSIGGTVIGALIIQALSTTIYTIGVPPETTLLFKAVVVTVVCLVQSPAFRARVFRRRAPRPLPVAEKPKAEVAR</sequence>
<evidence type="ECO:0000256" key="5">
    <source>
        <dbReference type="ARBA" id="ARBA00023136"/>
    </source>
</evidence>
<evidence type="ECO:0000313" key="7">
    <source>
        <dbReference type="EMBL" id="MFC4590748.1"/>
    </source>
</evidence>
<proteinExistence type="predicted"/>
<dbReference type="InterPro" id="IPR001851">
    <property type="entry name" value="ABC_transp_permease"/>
</dbReference>
<feature type="transmembrane region" description="Helical" evidence="6">
    <location>
        <begin position="38"/>
        <end position="56"/>
    </location>
</feature>
<accession>A0ABV9EMP6</accession>
<evidence type="ECO:0000256" key="6">
    <source>
        <dbReference type="SAM" id="Phobius"/>
    </source>
</evidence>
<reference evidence="8" key="1">
    <citation type="journal article" date="2019" name="Int. J. Syst. Evol. Microbiol.">
        <title>The Global Catalogue of Microorganisms (GCM) 10K type strain sequencing project: providing services to taxonomists for standard genome sequencing and annotation.</title>
        <authorList>
            <consortium name="The Broad Institute Genomics Platform"/>
            <consortium name="The Broad Institute Genome Sequencing Center for Infectious Disease"/>
            <person name="Wu L."/>
            <person name="Ma J."/>
        </authorList>
    </citation>
    <scope>NUCLEOTIDE SEQUENCE [LARGE SCALE GENOMIC DNA]</scope>
    <source>
        <strain evidence="8">CCUG 49560</strain>
    </source>
</reference>
<feature type="transmembrane region" description="Helical" evidence="6">
    <location>
        <begin position="195"/>
        <end position="218"/>
    </location>
</feature>
<evidence type="ECO:0000256" key="1">
    <source>
        <dbReference type="ARBA" id="ARBA00004651"/>
    </source>
</evidence>
<dbReference type="EMBL" id="JBHSFN010000025">
    <property type="protein sequence ID" value="MFC4590748.1"/>
    <property type="molecule type" value="Genomic_DNA"/>
</dbReference>
<keyword evidence="2" id="KW-1003">Cell membrane</keyword>
<comment type="subcellular location">
    <subcellularLocation>
        <location evidence="1">Cell membrane</location>
        <topology evidence="1">Multi-pass membrane protein</topology>
    </subcellularLocation>
</comment>
<dbReference type="RefSeq" id="WP_262845219.1">
    <property type="nucleotide sequence ID" value="NZ_JANZYP010000037.1"/>
</dbReference>
<feature type="transmembrane region" description="Helical" evidence="6">
    <location>
        <begin position="101"/>
        <end position="119"/>
    </location>
</feature>
<protein>
    <submittedName>
        <fullName evidence="7">ABC transporter permease</fullName>
    </submittedName>
</protein>
<keyword evidence="8" id="KW-1185">Reference proteome</keyword>
<keyword evidence="5 6" id="KW-0472">Membrane</keyword>
<keyword evidence="4 6" id="KW-1133">Transmembrane helix</keyword>
<dbReference type="PANTHER" id="PTHR32196:SF19">
    <property type="entry name" value="GALACTOFURANOSE TRANSPORTER PERMEASE PROTEIN YTFT"/>
    <property type="match status" value="1"/>
</dbReference>
<feature type="transmembrane region" description="Helical" evidence="6">
    <location>
        <begin position="333"/>
        <end position="351"/>
    </location>
</feature>
<comment type="caution">
    <text evidence="7">The sequence shown here is derived from an EMBL/GenBank/DDBJ whole genome shotgun (WGS) entry which is preliminary data.</text>
</comment>
<feature type="transmembrane region" description="Helical" evidence="6">
    <location>
        <begin position="131"/>
        <end position="153"/>
    </location>
</feature>
<evidence type="ECO:0000313" key="8">
    <source>
        <dbReference type="Proteomes" id="UP001595891"/>
    </source>
</evidence>
<dbReference type="CDD" id="cd06579">
    <property type="entry name" value="TM_PBP1_transp_AraH_like"/>
    <property type="match status" value="1"/>
</dbReference>
<keyword evidence="3 6" id="KW-0812">Transmembrane</keyword>
<feature type="transmembrane region" description="Helical" evidence="6">
    <location>
        <begin position="160"/>
        <end position="183"/>
    </location>
</feature>
<dbReference type="Pfam" id="PF02653">
    <property type="entry name" value="BPD_transp_2"/>
    <property type="match status" value="1"/>
</dbReference>
<evidence type="ECO:0000256" key="2">
    <source>
        <dbReference type="ARBA" id="ARBA00022475"/>
    </source>
</evidence>
<evidence type="ECO:0000256" key="4">
    <source>
        <dbReference type="ARBA" id="ARBA00022989"/>
    </source>
</evidence>
<evidence type="ECO:0000256" key="3">
    <source>
        <dbReference type="ARBA" id="ARBA00022692"/>
    </source>
</evidence>
<name>A0ABV9EMP6_9ACTN</name>
<dbReference type="Proteomes" id="UP001595891">
    <property type="component" value="Unassembled WGS sequence"/>
</dbReference>
<feature type="transmembrane region" description="Helical" evidence="6">
    <location>
        <begin position="305"/>
        <end position="327"/>
    </location>
</feature>
<feature type="transmembrane region" description="Helical" evidence="6">
    <location>
        <begin position="279"/>
        <end position="298"/>
    </location>
</feature>
<organism evidence="7 8">
    <name type="scientific">Sphaerisporangium corydalis</name>
    <dbReference type="NCBI Taxonomy" id="1441875"/>
    <lineage>
        <taxon>Bacteria</taxon>
        <taxon>Bacillati</taxon>
        <taxon>Actinomycetota</taxon>
        <taxon>Actinomycetes</taxon>
        <taxon>Streptosporangiales</taxon>
        <taxon>Streptosporangiaceae</taxon>
        <taxon>Sphaerisporangium</taxon>
    </lineage>
</organism>
<dbReference type="PANTHER" id="PTHR32196">
    <property type="entry name" value="ABC TRANSPORTER PERMEASE PROTEIN YPHD-RELATED-RELATED"/>
    <property type="match status" value="1"/>
</dbReference>
<feature type="transmembrane region" description="Helical" evidence="6">
    <location>
        <begin position="248"/>
        <end position="267"/>
    </location>
</feature>
<feature type="transmembrane region" description="Helical" evidence="6">
    <location>
        <begin position="76"/>
        <end position="94"/>
    </location>
</feature>
<gene>
    <name evidence="7" type="ORF">ACFO8L_31950</name>
</gene>